<dbReference type="AlphaFoldDB" id="A0AAV4FK43"/>
<evidence type="ECO:0000313" key="2">
    <source>
        <dbReference type="EMBL" id="GFR72726.1"/>
    </source>
</evidence>
<dbReference type="Proteomes" id="UP000762676">
    <property type="component" value="Unassembled WGS sequence"/>
</dbReference>
<feature type="region of interest" description="Disordered" evidence="1">
    <location>
        <begin position="1"/>
        <end position="26"/>
    </location>
</feature>
<protein>
    <submittedName>
        <fullName evidence="2">Uncharacterized protein</fullName>
    </submittedName>
</protein>
<proteinExistence type="predicted"/>
<comment type="caution">
    <text evidence="2">The sequence shown here is derived from an EMBL/GenBank/DDBJ whole genome shotgun (WGS) entry which is preliminary data.</text>
</comment>
<accession>A0AAV4FK43</accession>
<evidence type="ECO:0000313" key="3">
    <source>
        <dbReference type="Proteomes" id="UP000762676"/>
    </source>
</evidence>
<sequence length="83" mass="9087">MTDAYAFQHKRGPSLPRVFSSGDPPPPPITHLSVSLVLTSGQHLLNSGSRMDGAHCFPGMLHSVHNTHAQNERFDVQGLSRRT</sequence>
<reference evidence="2 3" key="1">
    <citation type="journal article" date="2021" name="Elife">
        <title>Chloroplast acquisition without the gene transfer in kleptoplastic sea slugs, Plakobranchus ocellatus.</title>
        <authorList>
            <person name="Maeda T."/>
            <person name="Takahashi S."/>
            <person name="Yoshida T."/>
            <person name="Shimamura S."/>
            <person name="Takaki Y."/>
            <person name="Nagai Y."/>
            <person name="Toyoda A."/>
            <person name="Suzuki Y."/>
            <person name="Arimoto A."/>
            <person name="Ishii H."/>
            <person name="Satoh N."/>
            <person name="Nishiyama T."/>
            <person name="Hasebe M."/>
            <person name="Maruyama T."/>
            <person name="Minagawa J."/>
            <person name="Obokata J."/>
            <person name="Shigenobu S."/>
        </authorList>
    </citation>
    <scope>NUCLEOTIDE SEQUENCE [LARGE SCALE GENOMIC DNA]</scope>
</reference>
<dbReference type="EMBL" id="BMAT01007851">
    <property type="protein sequence ID" value="GFR72726.1"/>
    <property type="molecule type" value="Genomic_DNA"/>
</dbReference>
<evidence type="ECO:0000256" key="1">
    <source>
        <dbReference type="SAM" id="MobiDB-lite"/>
    </source>
</evidence>
<gene>
    <name evidence="2" type="ORF">ElyMa_003848800</name>
</gene>
<organism evidence="2 3">
    <name type="scientific">Elysia marginata</name>
    <dbReference type="NCBI Taxonomy" id="1093978"/>
    <lineage>
        <taxon>Eukaryota</taxon>
        <taxon>Metazoa</taxon>
        <taxon>Spiralia</taxon>
        <taxon>Lophotrochozoa</taxon>
        <taxon>Mollusca</taxon>
        <taxon>Gastropoda</taxon>
        <taxon>Heterobranchia</taxon>
        <taxon>Euthyneura</taxon>
        <taxon>Panpulmonata</taxon>
        <taxon>Sacoglossa</taxon>
        <taxon>Placobranchoidea</taxon>
        <taxon>Plakobranchidae</taxon>
        <taxon>Elysia</taxon>
    </lineage>
</organism>
<keyword evidence="3" id="KW-1185">Reference proteome</keyword>
<name>A0AAV4FK43_9GAST</name>